<reference evidence="2" key="1">
    <citation type="journal article" date="2023" name="Front. Plant Sci.">
        <title>Chromosomal-level genome assembly of Melastoma candidum provides insights into trichome evolution.</title>
        <authorList>
            <person name="Zhong Y."/>
            <person name="Wu W."/>
            <person name="Sun C."/>
            <person name="Zou P."/>
            <person name="Liu Y."/>
            <person name="Dai S."/>
            <person name="Zhou R."/>
        </authorList>
    </citation>
    <scope>NUCLEOTIDE SEQUENCE [LARGE SCALE GENOMIC DNA]</scope>
</reference>
<protein>
    <submittedName>
        <fullName evidence="1">Uncharacterized protein</fullName>
    </submittedName>
</protein>
<gene>
    <name evidence="1" type="ORF">MLD38_013721</name>
</gene>
<keyword evidence="2" id="KW-1185">Reference proteome</keyword>
<organism evidence="1 2">
    <name type="scientific">Melastoma candidum</name>
    <dbReference type="NCBI Taxonomy" id="119954"/>
    <lineage>
        <taxon>Eukaryota</taxon>
        <taxon>Viridiplantae</taxon>
        <taxon>Streptophyta</taxon>
        <taxon>Embryophyta</taxon>
        <taxon>Tracheophyta</taxon>
        <taxon>Spermatophyta</taxon>
        <taxon>Magnoliopsida</taxon>
        <taxon>eudicotyledons</taxon>
        <taxon>Gunneridae</taxon>
        <taxon>Pentapetalae</taxon>
        <taxon>rosids</taxon>
        <taxon>malvids</taxon>
        <taxon>Myrtales</taxon>
        <taxon>Melastomataceae</taxon>
        <taxon>Melastomatoideae</taxon>
        <taxon>Melastomateae</taxon>
        <taxon>Melastoma</taxon>
    </lineage>
</organism>
<sequence length="190" mass="21757">MVKGKIAIRKIDCSKSRQVTFFKRRTGLIKKAKELSILCDAEIGVVIFSCTGKLYEHASTRQLMGEGLLQLSIEDLKQLEKLLEMSLKNIRTKKDESYQDELRQLKQKVDDVERDNKELRKRLKMSARDSEKQKGEVITSVSLFFRIVIPEGEGLSPLDEGSSRSPRESLNINEETPECALLRLSLFQKP</sequence>
<dbReference type="EMBL" id="CM042883">
    <property type="protein sequence ID" value="KAI4375905.1"/>
    <property type="molecule type" value="Genomic_DNA"/>
</dbReference>
<comment type="caution">
    <text evidence="1">The sequence shown here is derived from an EMBL/GenBank/DDBJ whole genome shotgun (WGS) entry which is preliminary data.</text>
</comment>
<evidence type="ECO:0000313" key="2">
    <source>
        <dbReference type="Proteomes" id="UP001057402"/>
    </source>
</evidence>
<dbReference type="Proteomes" id="UP001057402">
    <property type="component" value="Chromosome 4"/>
</dbReference>
<evidence type="ECO:0000313" key="1">
    <source>
        <dbReference type="EMBL" id="KAI4375905.1"/>
    </source>
</evidence>
<accession>A0ACB9RB32</accession>
<proteinExistence type="predicted"/>
<name>A0ACB9RB32_9MYRT</name>